<accession>A0A345IMU9</accession>
<organism evidence="1 2">
    <name type="scientific">Deinococcus wulumuqiensis</name>
    <dbReference type="NCBI Taxonomy" id="980427"/>
    <lineage>
        <taxon>Bacteria</taxon>
        <taxon>Thermotogati</taxon>
        <taxon>Deinococcota</taxon>
        <taxon>Deinococci</taxon>
        <taxon>Deinococcales</taxon>
        <taxon>Deinococcaceae</taxon>
        <taxon>Deinococcus</taxon>
    </lineage>
</organism>
<evidence type="ECO:0000313" key="1">
    <source>
        <dbReference type="EMBL" id="AXH01022.1"/>
    </source>
</evidence>
<gene>
    <name evidence="1" type="ORF">DVJ83_18185</name>
</gene>
<proteinExistence type="predicted"/>
<dbReference type="KEGG" id="dwu:DVJ83_18185"/>
<dbReference type="EMBL" id="CP031163">
    <property type="protein sequence ID" value="AXH01022.1"/>
    <property type="molecule type" value="Genomic_DNA"/>
</dbReference>
<keyword evidence="1" id="KW-0614">Plasmid</keyword>
<sequence>MDDFLDQFSWEVHQIQRSTFLIQNAQALTRQHHDSGRIRQCLADAGRECCINLPPQWGGRW</sequence>
<geneLocation type="plasmid" evidence="2">
    <name>pdrdi</name>
</geneLocation>
<name>A0A345IMU9_9DEIO</name>
<protein>
    <submittedName>
        <fullName evidence="1">Uncharacterized protein</fullName>
    </submittedName>
</protein>
<dbReference type="AlphaFoldDB" id="A0A345IMU9"/>
<dbReference type="Proteomes" id="UP000253744">
    <property type="component" value="Plasmid pDrdI"/>
</dbReference>
<evidence type="ECO:0000313" key="2">
    <source>
        <dbReference type="Proteomes" id="UP000253744"/>
    </source>
</evidence>
<reference evidence="1 2" key="1">
    <citation type="submission" date="2018-07" db="EMBL/GenBank/DDBJ databases">
        <title>Complete Genome and Methylome Analysis of Deinococcus wulumuqiensis NEB 479.</title>
        <authorList>
            <person name="Fomenkov A."/>
            <person name="Luyten Y."/>
            <person name="Vincze T."/>
            <person name="Anton B.P."/>
            <person name="Clark T."/>
            <person name="Roberts R.J."/>
            <person name="Morgan R.D."/>
        </authorList>
    </citation>
    <scope>NUCLEOTIDE SEQUENCE [LARGE SCALE GENOMIC DNA]</scope>
    <source>
        <strain evidence="1 2">NEB 479</strain>
        <plasmid evidence="2">Plasmid pdrdi</plasmid>
    </source>
</reference>